<evidence type="ECO:0000256" key="2">
    <source>
        <dbReference type="SAM" id="MobiDB-lite"/>
    </source>
</evidence>
<protein>
    <recommendedName>
        <fullName evidence="5">Phospholipid scramblase</fullName>
    </recommendedName>
</protein>
<reference evidence="3 4" key="1">
    <citation type="submission" date="2016-06" db="EMBL/GenBank/DDBJ databases">
        <title>Evolution of pathogenesis and genome organization in the Tremellales.</title>
        <authorList>
            <person name="Cuomo C."/>
            <person name="Litvintseva A."/>
            <person name="Heitman J."/>
            <person name="Chen Y."/>
            <person name="Sun S."/>
            <person name="Springer D."/>
            <person name="Dromer F."/>
            <person name="Young S."/>
            <person name="Zeng Q."/>
            <person name="Chapman S."/>
            <person name="Gujja S."/>
            <person name="Saif S."/>
            <person name="Birren B."/>
        </authorList>
    </citation>
    <scope>NUCLEOTIDE SEQUENCE [LARGE SCALE GENOMIC DNA]</scope>
    <source>
        <strain evidence="3 4">CBS 6039</strain>
    </source>
</reference>
<gene>
    <name evidence="3" type="ORF">L202_04206</name>
</gene>
<dbReference type="GO" id="GO:0005886">
    <property type="term" value="C:plasma membrane"/>
    <property type="evidence" value="ECO:0007669"/>
    <property type="project" value="TreeGrafter"/>
</dbReference>
<dbReference type="Proteomes" id="UP000094065">
    <property type="component" value="Unassembled WGS sequence"/>
</dbReference>
<dbReference type="GO" id="GO:0017128">
    <property type="term" value="F:phospholipid scramblase activity"/>
    <property type="evidence" value="ECO:0007669"/>
    <property type="project" value="InterPro"/>
</dbReference>
<dbReference type="RefSeq" id="XP_018993648.1">
    <property type="nucleotide sequence ID" value="XM_019138212.1"/>
</dbReference>
<evidence type="ECO:0000256" key="1">
    <source>
        <dbReference type="ARBA" id="ARBA00005350"/>
    </source>
</evidence>
<dbReference type="SUPFAM" id="SSF54518">
    <property type="entry name" value="Tubby C-terminal domain-like"/>
    <property type="match status" value="1"/>
</dbReference>
<evidence type="ECO:0000313" key="4">
    <source>
        <dbReference type="Proteomes" id="UP000094065"/>
    </source>
</evidence>
<dbReference type="InterPro" id="IPR025659">
    <property type="entry name" value="Tubby-like_C"/>
</dbReference>
<feature type="compositionally biased region" description="Low complexity" evidence="2">
    <location>
        <begin position="24"/>
        <end position="35"/>
    </location>
</feature>
<dbReference type="AlphaFoldDB" id="A0A1E3HQK6"/>
<name>A0A1E3HQK6_9TREE</name>
<proteinExistence type="inferred from homology"/>
<sequence length="482" mass="52006">MLARTIHPSRPGPSTALLRPALAATRPLTTSLPALRQRDPPPRGHVRPAPPRRPIRPSTFPAADPNTTAQYPPFSVEGIDLDTPVYQSGHVNIPPDPEGVLGDSHAARQVLGHESLVVVRQLEMLNVFMGFEQANRYALHSPDGQLVGLQEQGYLSAISRQMLRTHRPFRSVIMDRTGKPVLWIRRPFAFINSRIFVHSSEAAAADSTLVGETQQSWHPWRRRYNLFQTREHGETFRQFAKIDSGFLAWDFWLKDRGGRLVASINRNFRGLGRELFTDTGQYVIRFDSAGTELDLAPGSNVNLQGQSLILPQSSEGGLTLDQRAMALATAVSIDFDFFSRHSGSGGMGFPLFFWGGGDGGADAQAGSRPSGVQGSDVAGGAAAGAMGSAAGGLSEDEQIYGRQPPSAEPGSAPPPAPAPDQGQYGWPETWPEDMGGGVEGLEGYREEAGWSEDEVMQDPWGQQQGGGDDGGWFGGGDGGWGE</sequence>
<feature type="compositionally biased region" description="Gly residues" evidence="2">
    <location>
        <begin position="463"/>
        <end position="482"/>
    </location>
</feature>
<dbReference type="InterPro" id="IPR005552">
    <property type="entry name" value="Scramblase"/>
</dbReference>
<dbReference type="EMBL" id="AWGJ01000006">
    <property type="protein sequence ID" value="ODN78602.1"/>
    <property type="molecule type" value="Genomic_DNA"/>
</dbReference>
<comment type="caution">
    <text evidence="3">The sequence shown here is derived from an EMBL/GenBank/DDBJ whole genome shotgun (WGS) entry which is preliminary data.</text>
</comment>
<dbReference type="PANTHER" id="PTHR23248:SF9">
    <property type="entry name" value="PHOSPHOLIPID SCRAMBLASE"/>
    <property type="match status" value="1"/>
</dbReference>
<dbReference type="GeneID" id="30155515"/>
<dbReference type="STRING" id="1295533.A0A1E3HQK6"/>
<keyword evidence="4" id="KW-1185">Reference proteome</keyword>
<comment type="similarity">
    <text evidence="1">Belongs to the phospholipid scramblase family.</text>
</comment>
<accession>A0A1E3HQK6</accession>
<feature type="region of interest" description="Disordered" evidence="2">
    <location>
        <begin position="24"/>
        <end position="74"/>
    </location>
</feature>
<feature type="region of interest" description="Disordered" evidence="2">
    <location>
        <begin position="361"/>
        <end position="482"/>
    </location>
</feature>
<dbReference type="PANTHER" id="PTHR23248">
    <property type="entry name" value="PHOSPHOLIPID SCRAMBLASE-RELATED"/>
    <property type="match status" value="1"/>
</dbReference>
<evidence type="ECO:0000313" key="3">
    <source>
        <dbReference type="EMBL" id="ODN78602.1"/>
    </source>
</evidence>
<feature type="compositionally biased region" description="Low complexity" evidence="2">
    <location>
        <begin position="378"/>
        <end position="392"/>
    </location>
</feature>
<organism evidence="3 4">
    <name type="scientific">Cryptococcus amylolentus CBS 6039</name>
    <dbReference type="NCBI Taxonomy" id="1295533"/>
    <lineage>
        <taxon>Eukaryota</taxon>
        <taxon>Fungi</taxon>
        <taxon>Dikarya</taxon>
        <taxon>Basidiomycota</taxon>
        <taxon>Agaricomycotina</taxon>
        <taxon>Tremellomycetes</taxon>
        <taxon>Tremellales</taxon>
        <taxon>Cryptococcaceae</taxon>
        <taxon>Cryptococcus</taxon>
    </lineage>
</organism>
<dbReference type="OrthoDB" id="191150at2759"/>
<evidence type="ECO:0008006" key="5">
    <source>
        <dbReference type="Google" id="ProtNLM"/>
    </source>
</evidence>
<dbReference type="Pfam" id="PF03803">
    <property type="entry name" value="Scramblase"/>
    <property type="match status" value="1"/>
</dbReference>